<sequence>MNTLVKSFRPVGNYPGLFNTLFNDGEIFNESRQRQSTPAANVSESDEAFKIELAAPGFKKEDFKVNVDGKNLKISTVNAEEEQEEESKETYLRKEFSFSSFERLFYLPKSVDVDKIEASYIDGILNLSLPKREEAKPKEPRLINVG</sequence>
<evidence type="ECO:0000259" key="3">
    <source>
        <dbReference type="PROSITE" id="PS01031"/>
    </source>
</evidence>
<dbReference type="Gene3D" id="2.60.40.790">
    <property type="match status" value="1"/>
</dbReference>
<feature type="domain" description="SHSP" evidence="3">
    <location>
        <begin position="31"/>
        <end position="146"/>
    </location>
</feature>
<protein>
    <submittedName>
        <fullName evidence="4">Heat-shock protein Hsp20</fullName>
    </submittedName>
</protein>
<dbReference type="Pfam" id="PF00011">
    <property type="entry name" value="HSP20"/>
    <property type="match status" value="1"/>
</dbReference>
<evidence type="ECO:0000256" key="1">
    <source>
        <dbReference type="PROSITE-ProRule" id="PRU00285"/>
    </source>
</evidence>
<dbReference type="PANTHER" id="PTHR11527">
    <property type="entry name" value="HEAT-SHOCK PROTEIN 20 FAMILY MEMBER"/>
    <property type="match status" value="1"/>
</dbReference>
<reference evidence="4 5" key="1">
    <citation type="submission" date="2018-05" db="EMBL/GenBank/DDBJ databases">
        <title>Complete genome sequence of Arcticibacterium luteifluviistationis SM1504T, a cytophagaceae bacterium isolated from Arctic surface seawater.</title>
        <authorList>
            <person name="Li Y."/>
            <person name="Qin Q.-L."/>
        </authorList>
    </citation>
    <scope>NUCLEOTIDE SEQUENCE [LARGE SCALE GENOMIC DNA]</scope>
    <source>
        <strain evidence="4 5">SM1504</strain>
    </source>
</reference>
<dbReference type="RefSeq" id="WP_111374318.1">
    <property type="nucleotide sequence ID" value="NZ_CP029480.1"/>
</dbReference>
<dbReference type="OrthoDB" id="9814487at2"/>
<dbReference type="PROSITE" id="PS01031">
    <property type="entry name" value="SHSP"/>
    <property type="match status" value="1"/>
</dbReference>
<evidence type="ECO:0000313" key="4">
    <source>
        <dbReference type="EMBL" id="AWW00952.1"/>
    </source>
</evidence>
<dbReference type="SUPFAM" id="SSF49764">
    <property type="entry name" value="HSP20-like chaperones"/>
    <property type="match status" value="1"/>
</dbReference>
<dbReference type="InterPro" id="IPR008978">
    <property type="entry name" value="HSP20-like_chaperone"/>
</dbReference>
<proteinExistence type="inferred from homology"/>
<keyword evidence="5" id="KW-1185">Reference proteome</keyword>
<dbReference type="AlphaFoldDB" id="A0A2Z4GI79"/>
<dbReference type="InterPro" id="IPR031107">
    <property type="entry name" value="Small_HSP"/>
</dbReference>
<dbReference type="InterPro" id="IPR002068">
    <property type="entry name" value="A-crystallin/Hsp20_dom"/>
</dbReference>
<gene>
    <name evidence="4" type="ORF">DJ013_17180</name>
</gene>
<evidence type="ECO:0000313" key="5">
    <source>
        <dbReference type="Proteomes" id="UP000249873"/>
    </source>
</evidence>
<dbReference type="Proteomes" id="UP000249873">
    <property type="component" value="Chromosome"/>
</dbReference>
<organism evidence="4 5">
    <name type="scientific">Arcticibacterium luteifluviistationis</name>
    <dbReference type="NCBI Taxonomy" id="1784714"/>
    <lineage>
        <taxon>Bacteria</taxon>
        <taxon>Pseudomonadati</taxon>
        <taxon>Bacteroidota</taxon>
        <taxon>Cytophagia</taxon>
        <taxon>Cytophagales</taxon>
        <taxon>Leadbetterellaceae</taxon>
        <taxon>Arcticibacterium</taxon>
    </lineage>
</organism>
<accession>A0A2Z4GI79</accession>
<comment type="similarity">
    <text evidence="1 2">Belongs to the small heat shock protein (HSP20) family.</text>
</comment>
<evidence type="ECO:0000256" key="2">
    <source>
        <dbReference type="RuleBase" id="RU003616"/>
    </source>
</evidence>
<dbReference type="EMBL" id="CP029480">
    <property type="protein sequence ID" value="AWW00952.1"/>
    <property type="molecule type" value="Genomic_DNA"/>
</dbReference>
<dbReference type="CDD" id="cd06464">
    <property type="entry name" value="ACD_sHsps-like"/>
    <property type="match status" value="1"/>
</dbReference>
<name>A0A2Z4GI79_9BACT</name>
<dbReference type="KEGG" id="als:DJ013_17180"/>